<protein>
    <submittedName>
        <fullName evidence="3">Acyl-protein thioesterase 2-like</fullName>
    </submittedName>
</protein>
<sequence>MSYGSSSIGSGSRTGTRAFEYGRTQVVRPKGRHLATVVWLHGLGDTGAGWSQLLETLPLPNIKWICPTAPTRPVTVFGGFPATAWFDVGDLSEDGPPDAEGMDASAAHVANLLSTEPADIKLAIGGFSMGAATALHSATCFALGKYGNGNPYPLNLSAVVGLSGWLPDAGSLKSKLESSQEAARRASSLPILLCHGKADDVVLYKHGEKSAEVMKSSGFQNLTFKSYNRMGHYTVPEEMDEVCKWLTAQLGIDG</sequence>
<reference evidence="3" key="2">
    <citation type="submission" date="2025-08" db="UniProtKB">
        <authorList>
            <consortium name="RefSeq"/>
        </authorList>
    </citation>
    <scope>IDENTIFICATION</scope>
    <source>
        <tissue evidence="3">Leaf</tissue>
    </source>
</reference>
<dbReference type="Pfam" id="PF02230">
    <property type="entry name" value="Abhydrolase_2"/>
    <property type="match status" value="1"/>
</dbReference>
<organism evidence="2 3">
    <name type="scientific">Ananas comosus</name>
    <name type="common">Pineapple</name>
    <name type="synonym">Ananas ananas</name>
    <dbReference type="NCBI Taxonomy" id="4615"/>
    <lineage>
        <taxon>Eukaryota</taxon>
        <taxon>Viridiplantae</taxon>
        <taxon>Streptophyta</taxon>
        <taxon>Embryophyta</taxon>
        <taxon>Tracheophyta</taxon>
        <taxon>Spermatophyta</taxon>
        <taxon>Magnoliopsida</taxon>
        <taxon>Liliopsida</taxon>
        <taxon>Poales</taxon>
        <taxon>Bromeliaceae</taxon>
        <taxon>Bromelioideae</taxon>
        <taxon>Ananas</taxon>
    </lineage>
</organism>
<proteinExistence type="predicted"/>
<gene>
    <name evidence="3" type="primary">LOC109716581</name>
</gene>
<dbReference type="AlphaFoldDB" id="A0A6P5FW12"/>
<dbReference type="PANTHER" id="PTHR46234">
    <property type="entry name" value="ALPHA/BETA-HYDROLASES SUPERFAMILY PROTEIN"/>
    <property type="match status" value="1"/>
</dbReference>
<dbReference type="SUPFAM" id="SSF53474">
    <property type="entry name" value="alpha/beta-Hydrolases"/>
    <property type="match status" value="1"/>
</dbReference>
<reference evidence="2" key="1">
    <citation type="journal article" date="2015" name="Nat. Genet.">
        <title>The pineapple genome and the evolution of CAM photosynthesis.</title>
        <authorList>
            <person name="Ming R."/>
            <person name="VanBuren R."/>
            <person name="Wai C.M."/>
            <person name="Tang H."/>
            <person name="Schatz M.C."/>
            <person name="Bowers J.E."/>
            <person name="Lyons E."/>
            <person name="Wang M.L."/>
            <person name="Chen J."/>
            <person name="Biggers E."/>
            <person name="Zhang J."/>
            <person name="Huang L."/>
            <person name="Zhang L."/>
            <person name="Miao W."/>
            <person name="Zhang J."/>
            <person name="Ye Z."/>
            <person name="Miao C."/>
            <person name="Lin Z."/>
            <person name="Wang H."/>
            <person name="Zhou H."/>
            <person name="Yim W.C."/>
            <person name="Priest H.D."/>
            <person name="Zheng C."/>
            <person name="Woodhouse M."/>
            <person name="Edger P.P."/>
            <person name="Guyot R."/>
            <person name="Guo H.B."/>
            <person name="Guo H."/>
            <person name="Zheng G."/>
            <person name="Singh R."/>
            <person name="Sharma A."/>
            <person name="Min X."/>
            <person name="Zheng Y."/>
            <person name="Lee H."/>
            <person name="Gurtowski J."/>
            <person name="Sedlazeck F.J."/>
            <person name="Harkess A."/>
            <person name="McKain M.R."/>
            <person name="Liao Z."/>
            <person name="Fang J."/>
            <person name="Liu J."/>
            <person name="Zhang X."/>
            <person name="Zhang Q."/>
            <person name="Hu W."/>
            <person name="Qin Y."/>
            <person name="Wang K."/>
            <person name="Chen L.Y."/>
            <person name="Shirley N."/>
            <person name="Lin Y.R."/>
            <person name="Liu L.Y."/>
            <person name="Hernandez A.G."/>
            <person name="Wright C.L."/>
            <person name="Bulone V."/>
            <person name="Tuskan G.A."/>
            <person name="Heath K."/>
            <person name="Zee F."/>
            <person name="Moore P.H."/>
            <person name="Sunkar R."/>
            <person name="Leebens-Mack J.H."/>
            <person name="Mockler T."/>
            <person name="Bennetzen J.L."/>
            <person name="Freeling M."/>
            <person name="Sankoff D."/>
            <person name="Paterson A.H."/>
            <person name="Zhu X."/>
            <person name="Yang X."/>
            <person name="Smith J.A."/>
            <person name="Cushman J.C."/>
            <person name="Paull R.E."/>
            <person name="Yu Q."/>
        </authorList>
    </citation>
    <scope>NUCLEOTIDE SEQUENCE [LARGE SCALE GENOMIC DNA]</scope>
    <source>
        <strain evidence="2">cv. F153</strain>
    </source>
</reference>
<accession>A0A6P5FW12</accession>
<dbReference type="GO" id="GO:0016787">
    <property type="term" value="F:hydrolase activity"/>
    <property type="evidence" value="ECO:0007669"/>
    <property type="project" value="InterPro"/>
</dbReference>
<evidence type="ECO:0000259" key="1">
    <source>
        <dbReference type="Pfam" id="PF02230"/>
    </source>
</evidence>
<feature type="domain" description="Phospholipase/carboxylesterase/thioesterase" evidence="1">
    <location>
        <begin position="24"/>
        <end position="247"/>
    </location>
</feature>
<name>A0A6P5FW12_ANACO</name>
<evidence type="ECO:0000313" key="2">
    <source>
        <dbReference type="Proteomes" id="UP000515123"/>
    </source>
</evidence>
<evidence type="ECO:0000313" key="3">
    <source>
        <dbReference type="RefSeq" id="XP_020097698.1"/>
    </source>
</evidence>
<keyword evidence="2" id="KW-1185">Reference proteome</keyword>
<dbReference type="InterPro" id="IPR003140">
    <property type="entry name" value="PLipase/COase/thioEstase"/>
</dbReference>
<dbReference type="Proteomes" id="UP000515123">
    <property type="component" value="Linkage group 10"/>
</dbReference>
<dbReference type="Gene3D" id="3.40.50.1820">
    <property type="entry name" value="alpha/beta hydrolase"/>
    <property type="match status" value="1"/>
</dbReference>
<dbReference type="OrthoDB" id="2418081at2759"/>
<dbReference type="InterPro" id="IPR029058">
    <property type="entry name" value="AB_hydrolase_fold"/>
</dbReference>
<dbReference type="GeneID" id="109716581"/>
<dbReference type="RefSeq" id="XP_020097698.1">
    <property type="nucleotide sequence ID" value="XM_020242109.1"/>
</dbReference>